<evidence type="ECO:0000313" key="3">
    <source>
        <dbReference type="Proteomes" id="UP000756132"/>
    </source>
</evidence>
<reference evidence="2" key="1">
    <citation type="submission" date="2021-12" db="EMBL/GenBank/DDBJ databases">
        <authorList>
            <person name="Zaccaron A."/>
            <person name="Stergiopoulos I."/>
        </authorList>
    </citation>
    <scope>NUCLEOTIDE SEQUENCE</scope>
    <source>
        <strain evidence="2">Race5_Kim</strain>
    </source>
</reference>
<dbReference type="EMBL" id="CP090169">
    <property type="protein sequence ID" value="UJO20179.1"/>
    <property type="molecule type" value="Genomic_DNA"/>
</dbReference>
<dbReference type="OrthoDB" id="3648615at2759"/>
<dbReference type="GeneID" id="71990062"/>
<dbReference type="RefSeq" id="XP_047764545.1">
    <property type="nucleotide sequence ID" value="XM_047909332.1"/>
</dbReference>
<dbReference type="InterPro" id="IPR000210">
    <property type="entry name" value="BTB/POZ_dom"/>
</dbReference>
<proteinExistence type="predicted"/>
<protein>
    <recommendedName>
        <fullName evidence="1">BTB domain-containing protein</fullName>
    </recommendedName>
</protein>
<dbReference type="PANTHER" id="PTHR47843:SF2">
    <property type="entry name" value="BTB DOMAIN-CONTAINING PROTEIN"/>
    <property type="match status" value="1"/>
</dbReference>
<dbReference type="Gene3D" id="3.30.710.10">
    <property type="entry name" value="Potassium Channel Kv1.1, Chain A"/>
    <property type="match status" value="2"/>
</dbReference>
<dbReference type="InterPro" id="IPR011333">
    <property type="entry name" value="SKP1/BTB/POZ_sf"/>
</dbReference>
<dbReference type="AlphaFoldDB" id="A0A9Q8PCY3"/>
<keyword evidence="3" id="KW-1185">Reference proteome</keyword>
<dbReference type="Proteomes" id="UP000756132">
    <property type="component" value="Chromosome 7"/>
</dbReference>
<gene>
    <name evidence="2" type="ORF">CLAFUR5_10184</name>
</gene>
<reference evidence="2" key="2">
    <citation type="journal article" date="2022" name="Microb. Genom.">
        <title>A chromosome-scale genome assembly of the tomato pathogen Cladosporium fulvum reveals a compartmentalized genome architecture and the presence of a dispensable chromosome.</title>
        <authorList>
            <person name="Zaccaron A.Z."/>
            <person name="Chen L.H."/>
            <person name="Samaras A."/>
            <person name="Stergiopoulos I."/>
        </authorList>
    </citation>
    <scope>NUCLEOTIDE SEQUENCE</scope>
    <source>
        <strain evidence="2">Race5_Kim</strain>
    </source>
</reference>
<dbReference type="SUPFAM" id="SSF54695">
    <property type="entry name" value="POZ domain"/>
    <property type="match status" value="1"/>
</dbReference>
<dbReference type="PANTHER" id="PTHR47843">
    <property type="entry name" value="BTB DOMAIN-CONTAINING PROTEIN-RELATED"/>
    <property type="match status" value="1"/>
</dbReference>
<evidence type="ECO:0000313" key="2">
    <source>
        <dbReference type="EMBL" id="UJO20179.1"/>
    </source>
</evidence>
<dbReference type="KEGG" id="ffu:CLAFUR5_10184"/>
<dbReference type="PROSITE" id="PS50097">
    <property type="entry name" value="BTB"/>
    <property type="match status" value="1"/>
</dbReference>
<feature type="domain" description="BTB" evidence="1">
    <location>
        <begin position="145"/>
        <end position="212"/>
    </location>
</feature>
<dbReference type="CDD" id="cd18186">
    <property type="entry name" value="BTB_POZ_ZBTB_KLHL-like"/>
    <property type="match status" value="1"/>
</dbReference>
<sequence length="335" mass="38536">MASEWNLTRKRQRNIITLKSGDGSESITIHGDLLRENSPFLKAALDKQYAEDAARDITIPEESMEVVTSYVGWLYIKELSDLLVTPDDKKYPHHVHLIRLYNFAEKIQNDVFCDEVLRLIFGRGKDELERLAATANRWRYTRPIVTINVGSVPTAATTHEDRLCQSSDYFKAALSKDWVEGQKREVNFEDKDVGSVISYIDWLYADRLPEDIPGLINGLFWVELAHLYIFGEYVQDAHFCNAVLSMMIDCIDRTRFPIAAEATKVIYDGTVAGSPLQRFVAYVYAHDAAKQWFMGEQEYPNKFLMNVAAQLAKSRKKDPGTSSYRREQLKWMKEV</sequence>
<name>A0A9Q8PCY3_PASFU</name>
<accession>A0A9Q8PCY3</accession>
<organism evidence="2 3">
    <name type="scientific">Passalora fulva</name>
    <name type="common">Tomato leaf mold</name>
    <name type="synonym">Cladosporium fulvum</name>
    <dbReference type="NCBI Taxonomy" id="5499"/>
    <lineage>
        <taxon>Eukaryota</taxon>
        <taxon>Fungi</taxon>
        <taxon>Dikarya</taxon>
        <taxon>Ascomycota</taxon>
        <taxon>Pezizomycotina</taxon>
        <taxon>Dothideomycetes</taxon>
        <taxon>Dothideomycetidae</taxon>
        <taxon>Mycosphaerellales</taxon>
        <taxon>Mycosphaerellaceae</taxon>
        <taxon>Fulvia</taxon>
    </lineage>
</organism>
<evidence type="ECO:0000259" key="1">
    <source>
        <dbReference type="PROSITE" id="PS50097"/>
    </source>
</evidence>